<feature type="compositionally biased region" description="Low complexity" evidence="1">
    <location>
        <begin position="168"/>
        <end position="183"/>
    </location>
</feature>
<accession>A0A9W9AHL0</accession>
<organism evidence="2 3">
    <name type="scientific">Lentinula aciculospora</name>
    <dbReference type="NCBI Taxonomy" id="153920"/>
    <lineage>
        <taxon>Eukaryota</taxon>
        <taxon>Fungi</taxon>
        <taxon>Dikarya</taxon>
        <taxon>Basidiomycota</taxon>
        <taxon>Agaricomycotina</taxon>
        <taxon>Agaricomycetes</taxon>
        <taxon>Agaricomycetidae</taxon>
        <taxon>Agaricales</taxon>
        <taxon>Marasmiineae</taxon>
        <taxon>Omphalotaceae</taxon>
        <taxon>Lentinula</taxon>
    </lineage>
</organism>
<dbReference type="EMBL" id="JAOTPV010000005">
    <property type="protein sequence ID" value="KAJ4482085.1"/>
    <property type="molecule type" value="Genomic_DNA"/>
</dbReference>
<feature type="region of interest" description="Disordered" evidence="1">
    <location>
        <begin position="168"/>
        <end position="193"/>
    </location>
</feature>
<protein>
    <submittedName>
        <fullName evidence="2">Uncharacterized protein</fullName>
    </submittedName>
</protein>
<feature type="compositionally biased region" description="Polar residues" evidence="1">
    <location>
        <begin position="27"/>
        <end position="39"/>
    </location>
</feature>
<gene>
    <name evidence="2" type="ORF">J3R30DRAFT_2123034</name>
</gene>
<feature type="region of interest" description="Disordered" evidence="1">
    <location>
        <begin position="1"/>
        <end position="99"/>
    </location>
</feature>
<evidence type="ECO:0000313" key="2">
    <source>
        <dbReference type="EMBL" id="KAJ4482085.1"/>
    </source>
</evidence>
<evidence type="ECO:0000256" key="1">
    <source>
        <dbReference type="SAM" id="MobiDB-lite"/>
    </source>
</evidence>
<keyword evidence="3" id="KW-1185">Reference proteome</keyword>
<feature type="compositionally biased region" description="Polar residues" evidence="1">
    <location>
        <begin position="1"/>
        <end position="17"/>
    </location>
</feature>
<name>A0A9W9AHL0_9AGAR</name>
<sequence>MDNNNDGNSGQQRSTLPRSLIPHLYSAPQTSRDSSTRTTLPEPEEEDPDFQQQQRSFSPFALRPLSSEHPSQSPPLASRRYPTYDHPVQPSSEPPEMRLPHTVPPIPNDPPFYISRPAPIYSYPQMEIQQPFASSWRVGEAGPSSGVVHRSHSYPQRGYHYMDIQYTQHQQHQPQHRQSYSSQGGHYSDYNAYTQGHTLTSDSLLSPHQAHRQIPEHMYSGDPSRAVTQDLYTLPPHSQLSGSSSQSSIARGWYPTSTASSSNTIANRASSSYSSLPLHQSAEYLTEPDDDDGEYLPPGRRNQKRKLESSEQEFGSRPKKTLIACDFCRGS</sequence>
<comment type="caution">
    <text evidence="2">The sequence shown here is derived from an EMBL/GenBank/DDBJ whole genome shotgun (WGS) entry which is preliminary data.</text>
</comment>
<evidence type="ECO:0000313" key="3">
    <source>
        <dbReference type="Proteomes" id="UP001150266"/>
    </source>
</evidence>
<proteinExistence type="predicted"/>
<dbReference type="AlphaFoldDB" id="A0A9W9AHL0"/>
<dbReference type="OrthoDB" id="39175at2759"/>
<dbReference type="Proteomes" id="UP001150266">
    <property type="component" value="Unassembled WGS sequence"/>
</dbReference>
<reference evidence="2" key="1">
    <citation type="submission" date="2022-08" db="EMBL/GenBank/DDBJ databases">
        <title>A Global Phylogenomic Analysis of the Shiitake Genus Lentinula.</title>
        <authorList>
            <consortium name="DOE Joint Genome Institute"/>
            <person name="Sierra-Patev S."/>
            <person name="Min B."/>
            <person name="Naranjo-Ortiz M."/>
            <person name="Looney B."/>
            <person name="Konkel Z."/>
            <person name="Slot J.C."/>
            <person name="Sakamoto Y."/>
            <person name="Steenwyk J.L."/>
            <person name="Rokas A."/>
            <person name="Carro J."/>
            <person name="Camarero S."/>
            <person name="Ferreira P."/>
            <person name="Molpeceres G."/>
            <person name="Ruiz-Duenas F.J."/>
            <person name="Serrano A."/>
            <person name="Henrissat B."/>
            <person name="Drula E."/>
            <person name="Hughes K.W."/>
            <person name="Mata J.L."/>
            <person name="Ishikawa N.K."/>
            <person name="Vargas-Isla R."/>
            <person name="Ushijima S."/>
            <person name="Smith C.A."/>
            <person name="Ahrendt S."/>
            <person name="Andreopoulos W."/>
            <person name="He G."/>
            <person name="Labutti K."/>
            <person name="Lipzen A."/>
            <person name="Ng V."/>
            <person name="Riley R."/>
            <person name="Sandor L."/>
            <person name="Barry K."/>
            <person name="Martinez A.T."/>
            <person name="Xiao Y."/>
            <person name="Gibbons J.G."/>
            <person name="Terashima K."/>
            <person name="Grigoriev I.V."/>
            <person name="Hibbett D.S."/>
        </authorList>
    </citation>
    <scope>NUCLEOTIDE SEQUENCE</scope>
    <source>
        <strain evidence="2">JLM2183</strain>
    </source>
</reference>
<feature type="region of interest" description="Disordered" evidence="1">
    <location>
        <begin position="273"/>
        <end position="318"/>
    </location>
</feature>